<feature type="region of interest" description="Disordered" evidence="1">
    <location>
        <begin position="19"/>
        <end position="48"/>
    </location>
</feature>
<comment type="caution">
    <text evidence="2">The sequence shown here is derived from an EMBL/GenBank/DDBJ whole genome shotgun (WGS) entry which is preliminary data.</text>
</comment>
<evidence type="ECO:0000256" key="1">
    <source>
        <dbReference type="SAM" id="MobiDB-lite"/>
    </source>
</evidence>
<evidence type="ECO:0000313" key="2">
    <source>
        <dbReference type="EMBL" id="KAG5200265.1"/>
    </source>
</evidence>
<accession>A0A835ZSX8</accession>
<dbReference type="Proteomes" id="UP000664991">
    <property type="component" value="Chromosome 14"/>
</dbReference>
<organism evidence="2 3">
    <name type="scientific">Ovis aries</name>
    <name type="common">Sheep</name>
    <dbReference type="NCBI Taxonomy" id="9940"/>
    <lineage>
        <taxon>Eukaryota</taxon>
        <taxon>Metazoa</taxon>
        <taxon>Chordata</taxon>
        <taxon>Craniata</taxon>
        <taxon>Vertebrata</taxon>
        <taxon>Euteleostomi</taxon>
        <taxon>Mammalia</taxon>
        <taxon>Eutheria</taxon>
        <taxon>Laurasiatheria</taxon>
        <taxon>Artiodactyla</taxon>
        <taxon>Ruminantia</taxon>
        <taxon>Pecora</taxon>
        <taxon>Bovidae</taxon>
        <taxon>Caprinae</taxon>
        <taxon>Ovis</taxon>
    </lineage>
</organism>
<proteinExistence type="predicted"/>
<reference evidence="2 3" key="1">
    <citation type="submission" date="2020-12" db="EMBL/GenBank/DDBJ databases">
        <title>De novo assembly of Tibetan sheep genome.</title>
        <authorList>
            <person name="Li X."/>
        </authorList>
    </citation>
    <scope>NUCLEOTIDE SEQUENCE [LARGE SCALE GENOMIC DNA]</scope>
    <source>
        <tissue evidence="2">Heart</tissue>
    </source>
</reference>
<gene>
    <name evidence="2" type="ORF">JEQ12_004799</name>
</gene>
<sequence length="70" mass="7662">MLPQRALAYRPLRSPHLRSHRVTFGRGPLPPTPTALPSDGSSLQSQGTGDALDKSFTFAFCFSNFTGRKL</sequence>
<evidence type="ECO:0000313" key="3">
    <source>
        <dbReference type="Proteomes" id="UP000664991"/>
    </source>
</evidence>
<protein>
    <submittedName>
        <fullName evidence="2">Uncharacterized protein</fullName>
    </submittedName>
</protein>
<name>A0A835ZSX8_SHEEP</name>
<feature type="compositionally biased region" description="Polar residues" evidence="1">
    <location>
        <begin position="39"/>
        <end position="48"/>
    </location>
</feature>
<dbReference type="EMBL" id="JAEMGP010000014">
    <property type="protein sequence ID" value="KAG5200265.1"/>
    <property type="molecule type" value="Genomic_DNA"/>
</dbReference>
<dbReference type="AlphaFoldDB" id="A0A835ZSX8"/>